<evidence type="ECO:0000313" key="9">
    <source>
        <dbReference type="Proteomes" id="UP000053477"/>
    </source>
</evidence>
<dbReference type="PANTHER" id="PTHR10783:SF46">
    <property type="entry name" value="PROTEIN ERD1 HOMOLOG 2"/>
    <property type="match status" value="1"/>
</dbReference>
<gene>
    <name evidence="8" type="ORF">SCHPADRAFT_847483</name>
</gene>
<dbReference type="PROSITE" id="PS51380">
    <property type="entry name" value="EXS"/>
    <property type="match status" value="1"/>
</dbReference>
<feature type="region of interest" description="Disordered" evidence="5">
    <location>
        <begin position="484"/>
        <end position="504"/>
    </location>
</feature>
<dbReference type="OrthoDB" id="2159384at2759"/>
<keyword evidence="4 6" id="KW-0472">Membrane</keyword>
<dbReference type="EMBL" id="KQ085910">
    <property type="protein sequence ID" value="KLO16962.1"/>
    <property type="molecule type" value="Genomic_DNA"/>
</dbReference>
<dbReference type="GO" id="GO:0016020">
    <property type="term" value="C:membrane"/>
    <property type="evidence" value="ECO:0007669"/>
    <property type="project" value="UniProtKB-SubCell"/>
</dbReference>
<evidence type="ECO:0000256" key="3">
    <source>
        <dbReference type="ARBA" id="ARBA00022989"/>
    </source>
</evidence>
<evidence type="ECO:0000259" key="7">
    <source>
        <dbReference type="PROSITE" id="PS51380"/>
    </source>
</evidence>
<reference evidence="8 9" key="1">
    <citation type="submission" date="2015-04" db="EMBL/GenBank/DDBJ databases">
        <title>Complete genome sequence of Schizopora paradoxa KUC8140, a cosmopolitan wood degrader in East Asia.</title>
        <authorList>
            <consortium name="DOE Joint Genome Institute"/>
            <person name="Min B."/>
            <person name="Park H."/>
            <person name="Jang Y."/>
            <person name="Kim J.-J."/>
            <person name="Kim K.H."/>
            <person name="Pangilinan J."/>
            <person name="Lipzen A."/>
            <person name="Riley R."/>
            <person name="Grigoriev I.V."/>
            <person name="Spatafora J.W."/>
            <person name="Choi I.-G."/>
        </authorList>
    </citation>
    <scope>NUCLEOTIDE SEQUENCE [LARGE SCALE GENOMIC DNA]</scope>
    <source>
        <strain evidence="8 9">KUC8140</strain>
    </source>
</reference>
<feature type="transmembrane region" description="Helical" evidence="6">
    <location>
        <begin position="202"/>
        <end position="219"/>
    </location>
</feature>
<feature type="transmembrane region" description="Helical" evidence="6">
    <location>
        <begin position="160"/>
        <end position="182"/>
    </location>
</feature>
<dbReference type="FunCoup" id="A0A0H2RZD2">
    <property type="interactions" value="242"/>
</dbReference>
<feature type="transmembrane region" description="Helical" evidence="6">
    <location>
        <begin position="425"/>
        <end position="442"/>
    </location>
</feature>
<dbReference type="PANTHER" id="PTHR10783">
    <property type="entry name" value="XENOTROPIC AND POLYTROPIC RETROVIRUS RECEPTOR 1-RELATED"/>
    <property type="match status" value="1"/>
</dbReference>
<feature type="domain" description="EXS" evidence="7">
    <location>
        <begin position="198"/>
        <end position="483"/>
    </location>
</feature>
<dbReference type="Proteomes" id="UP000053477">
    <property type="component" value="Unassembled WGS sequence"/>
</dbReference>
<feature type="transmembrane region" description="Helical" evidence="6">
    <location>
        <begin position="119"/>
        <end position="139"/>
    </location>
</feature>
<proteinExistence type="predicted"/>
<organism evidence="8 9">
    <name type="scientific">Schizopora paradoxa</name>
    <dbReference type="NCBI Taxonomy" id="27342"/>
    <lineage>
        <taxon>Eukaryota</taxon>
        <taxon>Fungi</taxon>
        <taxon>Dikarya</taxon>
        <taxon>Basidiomycota</taxon>
        <taxon>Agaricomycotina</taxon>
        <taxon>Agaricomycetes</taxon>
        <taxon>Hymenochaetales</taxon>
        <taxon>Schizoporaceae</taxon>
        <taxon>Schizopora</taxon>
    </lineage>
</organism>
<feature type="transmembrane region" description="Helical" evidence="6">
    <location>
        <begin position="80"/>
        <end position="99"/>
    </location>
</feature>
<sequence>MEDVHIEAPFAVEFPLPFRVLLLGGLGILCWATNLHGLNLLGIDVAGALELRPQDAGFLSSPRLTVPPRTQGDARALARAVYRLFFAYGTSMAAAWLLFRICTRDLQEYVDWYKFIPAVSMLCVVMGAIFPFGVLQSHVRDQFLLAIRRCCSSPTSMPTYFSDIILADIMTSFAKVIGDIWLSVRMFWPGGSLLVFPSQDGWQGMIVPVLMSIPYLIRFRQCVIDYMLPTNTSKRPMWNALKYASSFPVIFLSAAQRTVANDIAIEKGVFDVGEHPLFRLWLLSVAINSLYSFWWDVTNDWGLELLRPKAKIGVRHAPRQLVLPTLHTQETVAGTSSLHTRSPSQRHRILNGDATDYTPSSRALPEKNSSHPWGLRHTLLFPAIVYPFVIFLNLVLRLTWSVKLSSHLHHASSSTSLGGDSDSGFYVPGAAVIFWIEVAELFRRWIWVFFRVEWECVKRREQEQEFAPEINDLELEGLGLDVQGGSLQHSSGSGDVVFDEKATE</sequence>
<dbReference type="InParanoid" id="A0A0H2RZD2"/>
<evidence type="ECO:0000256" key="1">
    <source>
        <dbReference type="ARBA" id="ARBA00004141"/>
    </source>
</evidence>
<keyword evidence="2 6" id="KW-0812">Transmembrane</keyword>
<keyword evidence="3 6" id="KW-1133">Transmembrane helix</keyword>
<comment type="subcellular location">
    <subcellularLocation>
        <location evidence="1">Membrane</location>
        <topology evidence="1">Multi-pass membrane protein</topology>
    </subcellularLocation>
</comment>
<feature type="transmembrane region" description="Helical" evidence="6">
    <location>
        <begin position="379"/>
        <end position="400"/>
    </location>
</feature>
<protein>
    <submittedName>
        <fullName evidence="8">EXS-domain-containing protein</fullName>
    </submittedName>
</protein>
<feature type="compositionally biased region" description="Low complexity" evidence="5">
    <location>
        <begin position="484"/>
        <end position="494"/>
    </location>
</feature>
<keyword evidence="9" id="KW-1185">Reference proteome</keyword>
<dbReference type="InterPro" id="IPR004342">
    <property type="entry name" value="EXS_C"/>
</dbReference>
<accession>A0A0H2RZD2</accession>
<evidence type="ECO:0000256" key="2">
    <source>
        <dbReference type="ARBA" id="ARBA00022692"/>
    </source>
</evidence>
<evidence type="ECO:0000256" key="5">
    <source>
        <dbReference type="SAM" id="MobiDB-lite"/>
    </source>
</evidence>
<evidence type="ECO:0000256" key="6">
    <source>
        <dbReference type="SAM" id="Phobius"/>
    </source>
</evidence>
<dbReference type="Pfam" id="PF03124">
    <property type="entry name" value="EXS"/>
    <property type="match status" value="1"/>
</dbReference>
<evidence type="ECO:0000313" key="8">
    <source>
        <dbReference type="EMBL" id="KLO16962.1"/>
    </source>
</evidence>
<dbReference type="STRING" id="27342.A0A0H2RZD2"/>
<feature type="transmembrane region" description="Helical" evidence="6">
    <location>
        <begin position="20"/>
        <end position="42"/>
    </location>
</feature>
<feature type="region of interest" description="Disordered" evidence="5">
    <location>
        <begin position="349"/>
        <end position="370"/>
    </location>
</feature>
<dbReference type="AlphaFoldDB" id="A0A0H2RZD2"/>
<dbReference type="GO" id="GO:0005737">
    <property type="term" value="C:cytoplasm"/>
    <property type="evidence" value="ECO:0007669"/>
    <property type="project" value="TreeGrafter"/>
</dbReference>
<evidence type="ECO:0000256" key="4">
    <source>
        <dbReference type="ARBA" id="ARBA00023136"/>
    </source>
</evidence>
<name>A0A0H2RZD2_9AGAM</name>